<protein>
    <recommendedName>
        <fullName evidence="4">Transmembrane protein</fullName>
    </recommendedName>
</protein>
<proteinExistence type="predicted"/>
<reference evidence="2 3" key="1">
    <citation type="submission" date="2016-06" db="EMBL/GenBank/DDBJ databases">
        <authorList>
            <person name="Kjaerup R.B."/>
            <person name="Dalgaard T.S."/>
            <person name="Juul-Madsen H.R."/>
        </authorList>
    </citation>
    <scope>NUCLEOTIDE SEQUENCE [LARGE SCALE GENOMIC DNA]</scope>
    <source>
        <strain evidence="2 3">1276495.2</strain>
    </source>
</reference>
<comment type="caution">
    <text evidence="2">The sequence shown here is derived from an EMBL/GenBank/DDBJ whole genome shotgun (WGS) entry which is preliminary data.</text>
</comment>
<organism evidence="2 3">
    <name type="scientific">Mycobacterium asiaticum</name>
    <dbReference type="NCBI Taxonomy" id="1790"/>
    <lineage>
        <taxon>Bacteria</taxon>
        <taxon>Bacillati</taxon>
        <taxon>Actinomycetota</taxon>
        <taxon>Actinomycetes</taxon>
        <taxon>Mycobacteriales</taxon>
        <taxon>Mycobacteriaceae</taxon>
        <taxon>Mycobacterium</taxon>
    </lineage>
</organism>
<dbReference type="EMBL" id="LZLM01000113">
    <property type="protein sequence ID" value="OBJ82255.1"/>
    <property type="molecule type" value="Genomic_DNA"/>
</dbReference>
<dbReference type="GeneID" id="61212206"/>
<evidence type="ECO:0000313" key="3">
    <source>
        <dbReference type="Proteomes" id="UP000093925"/>
    </source>
</evidence>
<feature type="transmembrane region" description="Helical" evidence="1">
    <location>
        <begin position="7"/>
        <end position="29"/>
    </location>
</feature>
<keyword evidence="1" id="KW-0812">Transmembrane</keyword>
<sequence>MSHRQIYLGIAGVAMALIGLGALWFPVYLDQFDIYGMKVNCGNGIGAMAVQTQVEGETAARCGTALLVRRLWSIPTVAMGWLLVTVFVVMWVRDEHREDEAVEPTHYVPHPEIAGPTTGWWTGRRS</sequence>
<dbReference type="RefSeq" id="WP_065141338.1">
    <property type="nucleotide sequence ID" value="NZ_LZLF01000152.1"/>
</dbReference>
<name>A0A1A3ICV4_MYCAS</name>
<evidence type="ECO:0008006" key="4">
    <source>
        <dbReference type="Google" id="ProtNLM"/>
    </source>
</evidence>
<feature type="transmembrane region" description="Helical" evidence="1">
    <location>
        <begin position="71"/>
        <end position="92"/>
    </location>
</feature>
<dbReference type="Proteomes" id="UP000093925">
    <property type="component" value="Unassembled WGS sequence"/>
</dbReference>
<keyword evidence="1" id="KW-1133">Transmembrane helix</keyword>
<evidence type="ECO:0000313" key="2">
    <source>
        <dbReference type="EMBL" id="OBJ82255.1"/>
    </source>
</evidence>
<gene>
    <name evidence="2" type="ORF">A5640_21360</name>
</gene>
<evidence type="ECO:0000256" key="1">
    <source>
        <dbReference type="SAM" id="Phobius"/>
    </source>
</evidence>
<accession>A0A1A3ICV4</accession>
<keyword evidence="1" id="KW-0472">Membrane</keyword>
<dbReference type="AlphaFoldDB" id="A0A1A3ICV4"/>